<dbReference type="PANTHER" id="PTHR20933">
    <property type="entry name" value="F-BOX ONLY PROTEIN 33"/>
    <property type="match status" value="1"/>
</dbReference>
<protein>
    <submittedName>
        <fullName evidence="1">Uncharacterized protein</fullName>
    </submittedName>
</protein>
<organism evidence="1 2">
    <name type="scientific">Acanthosepion pharaonis</name>
    <name type="common">Pharaoh cuttlefish</name>
    <name type="synonym">Sepia pharaonis</name>
    <dbReference type="NCBI Taxonomy" id="158019"/>
    <lineage>
        <taxon>Eukaryota</taxon>
        <taxon>Metazoa</taxon>
        <taxon>Spiralia</taxon>
        <taxon>Lophotrochozoa</taxon>
        <taxon>Mollusca</taxon>
        <taxon>Cephalopoda</taxon>
        <taxon>Coleoidea</taxon>
        <taxon>Decapodiformes</taxon>
        <taxon>Sepiida</taxon>
        <taxon>Sepiina</taxon>
        <taxon>Sepiidae</taxon>
        <taxon>Acanthosepion</taxon>
    </lineage>
</organism>
<dbReference type="PANTHER" id="PTHR20933:SF4">
    <property type="entry name" value="F-BOX INVOLVED IN POLYQ PATHOGENESIS, ISOFORM A"/>
    <property type="match status" value="1"/>
</dbReference>
<evidence type="ECO:0000313" key="1">
    <source>
        <dbReference type="EMBL" id="CAE1234011.1"/>
    </source>
</evidence>
<dbReference type="Gene3D" id="3.80.10.10">
    <property type="entry name" value="Ribonuclease Inhibitor"/>
    <property type="match status" value="1"/>
</dbReference>
<dbReference type="GO" id="GO:0031398">
    <property type="term" value="P:positive regulation of protein ubiquitination"/>
    <property type="evidence" value="ECO:0007669"/>
    <property type="project" value="TreeGrafter"/>
</dbReference>
<evidence type="ECO:0000313" key="2">
    <source>
        <dbReference type="Proteomes" id="UP000597762"/>
    </source>
</evidence>
<dbReference type="InterPro" id="IPR032675">
    <property type="entry name" value="LRR_dom_sf"/>
</dbReference>
<dbReference type="Proteomes" id="UP000597762">
    <property type="component" value="Unassembled WGS sequence"/>
</dbReference>
<dbReference type="AlphaFoldDB" id="A0A812BK92"/>
<reference evidence="1" key="1">
    <citation type="submission" date="2021-01" db="EMBL/GenBank/DDBJ databases">
        <authorList>
            <person name="Li R."/>
            <person name="Bekaert M."/>
        </authorList>
    </citation>
    <scope>NUCLEOTIDE SEQUENCE</scope>
    <source>
        <strain evidence="1">Farmed</strain>
    </source>
</reference>
<dbReference type="EMBL" id="CAHIKZ030000697">
    <property type="protein sequence ID" value="CAE1234011.1"/>
    <property type="molecule type" value="Genomic_DNA"/>
</dbReference>
<keyword evidence="2" id="KW-1185">Reference proteome</keyword>
<name>A0A812BK92_ACAPH</name>
<gene>
    <name evidence="1" type="ORF">SPHA_19208</name>
</gene>
<accession>A0A812BK92</accession>
<dbReference type="OrthoDB" id="3219396at2759"/>
<proteinExistence type="predicted"/>
<dbReference type="SUPFAM" id="SSF52047">
    <property type="entry name" value="RNI-like"/>
    <property type="match status" value="1"/>
</dbReference>
<comment type="caution">
    <text evidence="1">The sequence shown here is derived from an EMBL/GenBank/DDBJ whole genome shotgun (WGS) entry which is preliminary data.</text>
</comment>
<sequence>MLLRMPGFTYLGLGHCEFFSDSILEKLMETGKFNKLIAIDISYTNALSESAIYNFLINYGSNLRGLILSGKPKLTENFWLNVIPFLKNIRICGLGTANGWFLRINTRVHIDQVIEGFAQHCAYMDRLEIQWDPDTIRFSDKSNKFVDHIRLRCPHLRSITLSDGEYYEMVKSNFERADRKRVVRTTINYSTSIVSLLTHYNDLLFN</sequence>